<accession>A0ABU7R2S7</accession>
<reference evidence="1 2" key="1">
    <citation type="submission" date="2024-01" db="EMBL/GenBank/DDBJ databases">
        <title>Whole genome of Chryseobacterium arthrosphaerae NNCa 2741.</title>
        <authorList>
            <person name="Boriskina E.V."/>
            <person name="Gordinskaya N.A."/>
            <person name="Kropotov V.S."/>
            <person name="Alekseeva A.E."/>
            <person name="Makhova M.A."/>
            <person name="Kryazhev D.V."/>
            <person name="Shkurkina I.S."/>
        </authorList>
    </citation>
    <scope>NUCLEOTIDE SEQUENCE [LARGE SCALE GENOMIC DNA]</scope>
    <source>
        <strain evidence="1 2">NNCa 2741</strain>
    </source>
</reference>
<organism evidence="1 2">
    <name type="scientific">Chryseobacterium arthrosphaerae</name>
    <dbReference type="NCBI Taxonomy" id="651561"/>
    <lineage>
        <taxon>Bacteria</taxon>
        <taxon>Pseudomonadati</taxon>
        <taxon>Bacteroidota</taxon>
        <taxon>Flavobacteriia</taxon>
        <taxon>Flavobacteriales</taxon>
        <taxon>Weeksellaceae</taxon>
        <taxon>Chryseobacterium group</taxon>
        <taxon>Chryseobacterium</taxon>
    </lineage>
</organism>
<dbReference type="Proteomes" id="UP001350005">
    <property type="component" value="Unassembled WGS sequence"/>
</dbReference>
<keyword evidence="2" id="KW-1185">Reference proteome</keyword>
<evidence type="ECO:0000313" key="2">
    <source>
        <dbReference type="Proteomes" id="UP001350005"/>
    </source>
</evidence>
<sequence length="67" mass="7231">MPLNDAKFIQDVVAIQTEMEGQTDRTAAKLIYAEKLLKLIKDYLKSGTVTITGASNQGPFTGTGQIS</sequence>
<proteinExistence type="predicted"/>
<comment type="caution">
    <text evidence="1">The sequence shown here is derived from an EMBL/GenBank/DDBJ whole genome shotgun (WGS) entry which is preliminary data.</text>
</comment>
<dbReference type="EMBL" id="JAZGJU010000039">
    <property type="protein sequence ID" value="MEE6129069.1"/>
    <property type="molecule type" value="Genomic_DNA"/>
</dbReference>
<name>A0ABU7R2S7_9FLAO</name>
<protein>
    <submittedName>
        <fullName evidence="1">Uncharacterized protein</fullName>
    </submittedName>
</protein>
<gene>
    <name evidence="1" type="ORF">V2E39_16840</name>
</gene>
<evidence type="ECO:0000313" key="1">
    <source>
        <dbReference type="EMBL" id="MEE6129069.1"/>
    </source>
</evidence>
<dbReference type="RefSeq" id="WP_330937395.1">
    <property type="nucleotide sequence ID" value="NZ_JAZGJU010000039.1"/>
</dbReference>